<dbReference type="InterPro" id="IPR036259">
    <property type="entry name" value="MFS_trans_sf"/>
</dbReference>
<evidence type="ECO:0000313" key="7">
    <source>
        <dbReference type="EMBL" id="GMG29245.1"/>
    </source>
</evidence>
<dbReference type="PANTHER" id="PTHR43791">
    <property type="entry name" value="PERMEASE-RELATED"/>
    <property type="match status" value="1"/>
</dbReference>
<dbReference type="GO" id="GO:0016020">
    <property type="term" value="C:membrane"/>
    <property type="evidence" value="ECO:0007669"/>
    <property type="project" value="UniProtKB-SubCell"/>
</dbReference>
<evidence type="ECO:0000256" key="1">
    <source>
        <dbReference type="ARBA" id="ARBA00004141"/>
    </source>
</evidence>
<evidence type="ECO:0000256" key="5">
    <source>
        <dbReference type="ARBA" id="ARBA00023136"/>
    </source>
</evidence>
<evidence type="ECO:0000256" key="2">
    <source>
        <dbReference type="ARBA" id="ARBA00022448"/>
    </source>
</evidence>
<evidence type="ECO:0000256" key="3">
    <source>
        <dbReference type="ARBA" id="ARBA00022692"/>
    </source>
</evidence>
<evidence type="ECO:0000256" key="6">
    <source>
        <dbReference type="SAM" id="Coils"/>
    </source>
</evidence>
<comment type="subcellular location">
    <subcellularLocation>
        <location evidence="1">Membrane</location>
        <topology evidence="1">Multi-pass membrane protein</topology>
    </subcellularLocation>
</comment>
<dbReference type="Proteomes" id="UP001165205">
    <property type="component" value="Unassembled WGS sequence"/>
</dbReference>
<dbReference type="AlphaFoldDB" id="A0AAN4YL66"/>
<sequence length="146" mass="16082">MAAATAKETKASNNHVENVDEMKVEAEENYVAEQRQQLQLLNARIVRKRLTNNQRWGVCAMCSGLVHNMARLVACRVGLGVLEAGFGAGVPYYLSLCYKRHELGTRVSILLGSSPIANCIAGAIAYGISQIHSHMEPWRLIFLIGK</sequence>
<dbReference type="GO" id="GO:0022857">
    <property type="term" value="F:transmembrane transporter activity"/>
    <property type="evidence" value="ECO:0007669"/>
    <property type="project" value="TreeGrafter"/>
</dbReference>
<evidence type="ECO:0000256" key="4">
    <source>
        <dbReference type="ARBA" id="ARBA00022989"/>
    </source>
</evidence>
<comment type="caution">
    <text evidence="7">The sequence shown here is derived from an EMBL/GenBank/DDBJ whole genome shotgun (WGS) entry which is preliminary data.</text>
</comment>
<dbReference type="Gene3D" id="1.20.1250.20">
    <property type="entry name" value="MFS general substrate transporter like domains"/>
    <property type="match status" value="1"/>
</dbReference>
<dbReference type="EMBL" id="BSYA01000054">
    <property type="protein sequence ID" value="GMG29245.1"/>
    <property type="molecule type" value="Genomic_DNA"/>
</dbReference>
<keyword evidence="6" id="KW-0175">Coiled coil</keyword>
<name>A0AAN4YL66_ASPOZ</name>
<feature type="coiled-coil region" evidence="6">
    <location>
        <begin position="16"/>
        <end position="44"/>
    </location>
</feature>
<evidence type="ECO:0000313" key="8">
    <source>
        <dbReference type="Proteomes" id="UP001165205"/>
    </source>
</evidence>
<gene>
    <name evidence="7" type="ORF">Aory04_000552600</name>
</gene>
<keyword evidence="2" id="KW-0813">Transport</keyword>
<dbReference type="SUPFAM" id="SSF103473">
    <property type="entry name" value="MFS general substrate transporter"/>
    <property type="match status" value="1"/>
</dbReference>
<protein>
    <submittedName>
        <fullName evidence="7">Unnamed protein product</fullName>
    </submittedName>
</protein>
<reference evidence="7" key="1">
    <citation type="submission" date="2023-04" db="EMBL/GenBank/DDBJ databases">
        <title>Aspergillus oryzae NBRC 4228.</title>
        <authorList>
            <person name="Ichikawa N."/>
            <person name="Sato H."/>
            <person name="Tonouchi N."/>
        </authorList>
    </citation>
    <scope>NUCLEOTIDE SEQUENCE</scope>
    <source>
        <strain evidence="7">NBRC 4228</strain>
    </source>
</reference>
<keyword evidence="4" id="KW-1133">Transmembrane helix</keyword>
<accession>A0AAN4YL66</accession>
<organism evidence="7 8">
    <name type="scientific">Aspergillus oryzae</name>
    <name type="common">Yellow koji mold</name>
    <dbReference type="NCBI Taxonomy" id="5062"/>
    <lineage>
        <taxon>Eukaryota</taxon>
        <taxon>Fungi</taxon>
        <taxon>Dikarya</taxon>
        <taxon>Ascomycota</taxon>
        <taxon>Pezizomycotina</taxon>
        <taxon>Eurotiomycetes</taxon>
        <taxon>Eurotiomycetidae</taxon>
        <taxon>Eurotiales</taxon>
        <taxon>Aspergillaceae</taxon>
        <taxon>Aspergillus</taxon>
        <taxon>Aspergillus subgen. Circumdati</taxon>
    </lineage>
</organism>
<proteinExistence type="predicted"/>
<dbReference type="PANTHER" id="PTHR43791:SF75">
    <property type="entry name" value="TRANSPORTER, PUTATIVE (AFU_ORTHOLOGUE AFUA_2G00110)-RELATED"/>
    <property type="match status" value="1"/>
</dbReference>
<keyword evidence="5" id="KW-0472">Membrane</keyword>
<keyword evidence="3" id="KW-0812">Transmembrane</keyword>